<name>A0A1T4XKU1_9GAMM</name>
<dbReference type="Gene3D" id="3.30.470.10">
    <property type="match status" value="1"/>
</dbReference>
<dbReference type="InterPro" id="IPR001544">
    <property type="entry name" value="Aminotrans_IV"/>
</dbReference>
<dbReference type="SUPFAM" id="SSF56322">
    <property type="entry name" value="ADC synthase"/>
    <property type="match status" value="1"/>
</dbReference>
<keyword evidence="2" id="KW-0456">Lyase</keyword>
<dbReference type="Proteomes" id="UP000190460">
    <property type="component" value="Unassembled WGS sequence"/>
</dbReference>
<evidence type="ECO:0000313" key="3">
    <source>
        <dbReference type="Proteomes" id="UP000190460"/>
    </source>
</evidence>
<evidence type="ECO:0000313" key="2">
    <source>
        <dbReference type="EMBL" id="SKA89701.1"/>
    </source>
</evidence>
<dbReference type="GO" id="GO:0046820">
    <property type="term" value="F:4-amino-4-deoxychorismate synthase activity"/>
    <property type="evidence" value="ECO:0007669"/>
    <property type="project" value="TreeGrafter"/>
</dbReference>
<evidence type="ECO:0000259" key="1">
    <source>
        <dbReference type="Pfam" id="PF00425"/>
    </source>
</evidence>
<reference evidence="2 3" key="1">
    <citation type="submission" date="2017-02" db="EMBL/GenBank/DDBJ databases">
        <authorList>
            <person name="Peterson S.W."/>
        </authorList>
    </citation>
    <scope>NUCLEOTIDE SEQUENCE [LARGE SCALE GENOMIC DNA]</scope>
    <source>
        <strain evidence="2 3">ATCC 49788</strain>
    </source>
</reference>
<dbReference type="PANTHER" id="PTHR11236">
    <property type="entry name" value="AMINOBENZOATE/ANTHRANILATE SYNTHASE"/>
    <property type="match status" value="1"/>
</dbReference>
<dbReference type="InterPro" id="IPR019999">
    <property type="entry name" value="Anth_synth_I-like"/>
</dbReference>
<dbReference type="PANTHER" id="PTHR11236:SF50">
    <property type="entry name" value="AMINODEOXYCHORISMATE SYNTHASE COMPONENT 1"/>
    <property type="match status" value="1"/>
</dbReference>
<dbReference type="Pfam" id="PF00425">
    <property type="entry name" value="Chorismate_bind"/>
    <property type="match status" value="1"/>
</dbReference>
<dbReference type="InterPro" id="IPR005801">
    <property type="entry name" value="ADC_synthase"/>
</dbReference>
<dbReference type="InterPro" id="IPR015890">
    <property type="entry name" value="Chorismate_C"/>
</dbReference>
<dbReference type="GO" id="GO:0016829">
    <property type="term" value="F:lyase activity"/>
    <property type="evidence" value="ECO:0007669"/>
    <property type="project" value="UniProtKB-KW"/>
</dbReference>
<dbReference type="STRING" id="92487.SAMN02745130_03075"/>
<dbReference type="Gene3D" id="3.20.10.10">
    <property type="entry name" value="D-amino Acid Aminotransferase, subunit A, domain 2"/>
    <property type="match status" value="1"/>
</dbReference>
<dbReference type="GO" id="GO:0000162">
    <property type="term" value="P:L-tryptophan biosynthetic process"/>
    <property type="evidence" value="ECO:0007669"/>
    <property type="project" value="TreeGrafter"/>
</dbReference>
<dbReference type="SUPFAM" id="SSF56752">
    <property type="entry name" value="D-aminoacid aminotransferase-like PLP-dependent enzymes"/>
    <property type="match status" value="1"/>
</dbReference>
<dbReference type="Pfam" id="PF01063">
    <property type="entry name" value="Aminotran_4"/>
    <property type="match status" value="1"/>
</dbReference>
<keyword evidence="3" id="KW-1185">Reference proteome</keyword>
<dbReference type="Gene3D" id="3.60.120.10">
    <property type="entry name" value="Anthranilate synthase"/>
    <property type="match status" value="1"/>
</dbReference>
<accession>A0A1T4XKU1</accession>
<organism evidence="2 3">
    <name type="scientific">Thiothrix eikelboomii</name>
    <dbReference type="NCBI Taxonomy" id="92487"/>
    <lineage>
        <taxon>Bacteria</taxon>
        <taxon>Pseudomonadati</taxon>
        <taxon>Pseudomonadota</taxon>
        <taxon>Gammaproteobacteria</taxon>
        <taxon>Thiotrichales</taxon>
        <taxon>Thiotrichaceae</taxon>
        <taxon>Thiothrix</taxon>
    </lineage>
</organism>
<dbReference type="InterPro" id="IPR043131">
    <property type="entry name" value="BCAT-like_N"/>
</dbReference>
<feature type="domain" description="Chorismate-utilising enzyme C-terminal" evidence="1">
    <location>
        <begin position="131"/>
        <end position="405"/>
    </location>
</feature>
<sequence>MRGFQDCTALLFDGSDAQAQSRLYTQAEHLWWVQGDELDAVERLHTALNAIDAVRAGQGHVVVAVAFEAAAAFTVAKGLSLNHQVSTTPWLQALAFPPPQILNREQALTWLHAQGQGVTHHLTPAQAAIEQTQFFEHLEKIRELLAAGDAYQVNYTFPLCSELIASTPSDAALARVYYQLARDLNIAYGAFLTLPQTSILSFSPELWVEMTANQMICRPMKGTAAVAEHEAETQHLAAQLASDTKNRAENLMIVDLMRNDLSRLPEVQQVSVPSLFEVKPYGRVLQMTSTVQANLSQQPSLLNIFNALFPCGSITGAPKRRSLQIIDALEPSARGTYCGTVGFIEPLADQQLHLVLNVPIRTLQTTAQPQMDAVGFAHWPLQLSVGAGITYESNALAEWDECLLKARFFTEHTQAFELIETLRLEGKTIALFEQHVARLQKSATALGWPIPTSAAVQTCMDAVVKQSQFELIRLRLTLNAQGQLAATSTALEPVQQPVKIALYSTPVTSTDPFLQYKTTARALYNKALAEAKAAGLFDYLFCNEKGELTEGSRSNVFILLDDQWYTPPLSSGLLAGVQRAILLDELKAQARVLSQDDLAQAQQIIVCNALYGALQARYLKQCD</sequence>
<dbReference type="AlphaFoldDB" id="A0A1T4XKU1"/>
<dbReference type="EMBL" id="FUYB01000018">
    <property type="protein sequence ID" value="SKA89701.1"/>
    <property type="molecule type" value="Genomic_DNA"/>
</dbReference>
<protein>
    <submittedName>
        <fullName evidence="2">Para-aminobenzoate synthetase / 4-amino-4-deoxychorismate lyase</fullName>
    </submittedName>
</protein>
<gene>
    <name evidence="2" type="ORF">SAMN02745130_03075</name>
</gene>
<proteinExistence type="predicted"/>
<dbReference type="PRINTS" id="PR00095">
    <property type="entry name" value="ANTSNTHASEI"/>
</dbReference>
<dbReference type="InterPro" id="IPR043132">
    <property type="entry name" value="BCAT-like_C"/>
</dbReference>
<dbReference type="InterPro" id="IPR036038">
    <property type="entry name" value="Aminotransferase-like"/>
</dbReference>